<accession>A0A438C894</accession>
<evidence type="ECO:0000259" key="1">
    <source>
        <dbReference type="Pfam" id="PF25483"/>
    </source>
</evidence>
<evidence type="ECO:0000313" key="2">
    <source>
        <dbReference type="EMBL" id="RVW19454.1"/>
    </source>
</evidence>
<dbReference type="PANTHER" id="PTHR31515">
    <property type="entry name" value="TRANSMEMBRANE PROTEIN-RELATED"/>
    <property type="match status" value="1"/>
</dbReference>
<name>A0A438C894_VITVI</name>
<dbReference type="PANTHER" id="PTHR31515:SF0">
    <property type="entry name" value="TRANSMEMBRANE PROTEIN"/>
    <property type="match status" value="1"/>
</dbReference>
<proteinExistence type="predicted"/>
<sequence length="564" mass="64455">MMKVPFQVPLEVNIVLIGFNNDGGYRYTVDAHKLEEFLRISFPSHRPSCLETSEPLDIEHHIVYNVFPAGQPELIALEKALKEAMVPAGTARESDYGREVPLFEVDATAVEPVFQKLYSYIFDMDNSGYNAAEMDRPVPSAIFIVNFDKVRMDPRNKEIDLDSLMYGKITQLTEEEMKRQEGEYIYRYRYNGGGASQVWLRLGTVKCMVLFIKMNIQMPQGLFCSFVLSLADVDPHLMMEDESLVWISNDVVIVLQHQNEKIPLRKRRRHAIPSQAQRHILAGLASAVGGLSAPYEKASHVHERPIVNWLWSVGCHPFGPFSNTSQMSQMLQDVALRNAIYARVDSALHRIRDTSEGKKNKSSTELWLEKFYKKKTNLHEPLPHELVERLEWISIIPVIRSLVTRCTPEQLRNFTKHYLHPTVCRLCLVSEKEKMKCCDIEYRFSVESSQTLFYGGIKDENIDNHGYIGQVSPSGKRAPRPQHMGGHCSTWLSCPGSEEIEGVEGLKDNDGLTGLTGLNIKYWSEREGCSTIRLIFDQKWSKQSRWSTILRGRMKTDLPSNAIV</sequence>
<evidence type="ECO:0000313" key="3">
    <source>
        <dbReference type="Proteomes" id="UP000288805"/>
    </source>
</evidence>
<reference evidence="2 3" key="1">
    <citation type="journal article" date="2018" name="PLoS Genet.">
        <title>Population sequencing reveals clonal diversity and ancestral inbreeding in the grapevine cultivar Chardonnay.</title>
        <authorList>
            <person name="Roach M.J."/>
            <person name="Johnson D.L."/>
            <person name="Bohlmann J."/>
            <person name="van Vuuren H.J."/>
            <person name="Jones S.J."/>
            <person name="Pretorius I.S."/>
            <person name="Schmidt S.A."/>
            <person name="Borneman A.R."/>
        </authorList>
    </citation>
    <scope>NUCLEOTIDE SEQUENCE [LARGE SCALE GENOMIC DNA]</scope>
    <source>
        <strain evidence="3">cv. Chardonnay</strain>
        <tissue evidence="2">Leaf</tissue>
    </source>
</reference>
<dbReference type="Pfam" id="PF25483">
    <property type="entry name" value="DUF7906"/>
    <property type="match status" value="1"/>
</dbReference>
<comment type="caution">
    <text evidence="2">The sequence shown here is derived from an EMBL/GenBank/DDBJ whole genome shotgun (WGS) entry which is preliminary data.</text>
</comment>
<feature type="domain" description="DUF7906" evidence="1">
    <location>
        <begin position="8"/>
        <end position="200"/>
    </location>
</feature>
<dbReference type="InterPro" id="IPR057228">
    <property type="entry name" value="DUF7906"/>
</dbReference>
<organism evidence="2 3">
    <name type="scientific">Vitis vinifera</name>
    <name type="common">Grape</name>
    <dbReference type="NCBI Taxonomy" id="29760"/>
    <lineage>
        <taxon>Eukaryota</taxon>
        <taxon>Viridiplantae</taxon>
        <taxon>Streptophyta</taxon>
        <taxon>Embryophyta</taxon>
        <taxon>Tracheophyta</taxon>
        <taxon>Spermatophyta</taxon>
        <taxon>Magnoliopsida</taxon>
        <taxon>eudicotyledons</taxon>
        <taxon>Gunneridae</taxon>
        <taxon>Pentapetalae</taxon>
        <taxon>rosids</taxon>
        <taxon>Vitales</taxon>
        <taxon>Vitaceae</taxon>
        <taxon>Viteae</taxon>
        <taxon>Vitis</taxon>
    </lineage>
</organism>
<protein>
    <recommendedName>
        <fullName evidence="1">DUF7906 domain-containing protein</fullName>
    </recommendedName>
</protein>
<dbReference type="Proteomes" id="UP000288805">
    <property type="component" value="Unassembled WGS sequence"/>
</dbReference>
<gene>
    <name evidence="2" type="ORF">CK203_114597</name>
</gene>
<dbReference type="EMBL" id="QGNW01002477">
    <property type="protein sequence ID" value="RVW19454.1"/>
    <property type="molecule type" value="Genomic_DNA"/>
</dbReference>
<dbReference type="AlphaFoldDB" id="A0A438C894"/>